<reference evidence="2 3" key="1">
    <citation type="submission" date="2013-03" db="EMBL/GenBank/DDBJ databases">
        <authorList>
            <person name="Le V."/>
        </authorList>
    </citation>
    <scope>NUCLEOTIDE SEQUENCE [LARGE SCALE GENOMIC DNA]</scope>
    <source>
        <strain evidence="2 3">BiD32</strain>
    </source>
</reference>
<evidence type="ECO:0000313" key="3">
    <source>
        <dbReference type="Proteomes" id="UP000013201"/>
    </source>
</evidence>
<organism evidence="2 3">
    <name type="scientific">Sphingobium indicum BiD32</name>
    <dbReference type="NCBI Taxonomy" id="1301087"/>
    <lineage>
        <taxon>Bacteria</taxon>
        <taxon>Pseudomonadati</taxon>
        <taxon>Pseudomonadota</taxon>
        <taxon>Alphaproteobacteria</taxon>
        <taxon>Sphingomonadales</taxon>
        <taxon>Sphingomonadaceae</taxon>
        <taxon>Sphingobium</taxon>
    </lineage>
</organism>
<feature type="region of interest" description="Disordered" evidence="1">
    <location>
        <begin position="1"/>
        <end position="48"/>
    </location>
</feature>
<evidence type="ECO:0000256" key="1">
    <source>
        <dbReference type="SAM" id="MobiDB-lite"/>
    </source>
</evidence>
<feature type="compositionally biased region" description="Basic and acidic residues" evidence="1">
    <location>
        <begin position="17"/>
        <end position="26"/>
    </location>
</feature>
<proteinExistence type="predicted"/>
<dbReference type="Proteomes" id="UP000013201">
    <property type="component" value="Unassembled WGS sequence"/>
</dbReference>
<protein>
    <submittedName>
        <fullName evidence="2">Uncharacterized protein</fullName>
    </submittedName>
</protein>
<dbReference type="EMBL" id="CAVK010000138">
    <property type="protein sequence ID" value="CCW18412.1"/>
    <property type="molecule type" value="Genomic_DNA"/>
</dbReference>
<evidence type="ECO:0000313" key="2">
    <source>
        <dbReference type="EMBL" id="CCW18412.1"/>
    </source>
</evidence>
<reference evidence="3" key="2">
    <citation type="submission" date="2013-04" db="EMBL/GenBank/DDBJ databases">
        <title>Bisphenol A degrading Sphingobium sp. strain BiD32.</title>
        <authorList>
            <person name="Nielsen J.L."/>
            <person name="Zhou N.A."/>
            <person name="Kjeldal H."/>
        </authorList>
    </citation>
    <scope>NUCLEOTIDE SEQUENCE [LARGE SCALE GENOMIC DNA]</scope>
    <source>
        <strain evidence="3">BiD32</strain>
    </source>
</reference>
<comment type="caution">
    <text evidence="2">The sequence shown here is derived from an EMBL/GenBank/DDBJ whole genome shotgun (WGS) entry which is preliminary data.</text>
</comment>
<gene>
    <name evidence="2" type="ORF">EBBID32_27650</name>
</gene>
<dbReference type="AlphaFoldDB" id="N1MRW2"/>
<keyword evidence="3" id="KW-1185">Reference proteome</keyword>
<sequence>MLCDEPSGWREPSAARQVDRGQDVGGRKPFHVPAKYRLPLGAQQEKTP</sequence>
<accession>N1MRW2</accession>
<name>N1MRW2_9SPHN</name>